<feature type="compositionally biased region" description="Polar residues" evidence="1">
    <location>
        <begin position="383"/>
        <end position="394"/>
    </location>
</feature>
<evidence type="ECO:0000313" key="3">
    <source>
        <dbReference type="Proteomes" id="UP001187531"/>
    </source>
</evidence>
<gene>
    <name evidence="2" type="ORF">QYM36_009358</name>
</gene>
<feature type="compositionally biased region" description="Low complexity" evidence="1">
    <location>
        <begin position="427"/>
        <end position="442"/>
    </location>
</feature>
<dbReference type="EMBL" id="JAVRJZ010000014">
    <property type="protein sequence ID" value="KAK2713458.1"/>
    <property type="molecule type" value="Genomic_DNA"/>
</dbReference>
<reference evidence="2" key="1">
    <citation type="submission" date="2023-07" db="EMBL/GenBank/DDBJ databases">
        <title>Chromosome-level genome assembly of Artemia franciscana.</title>
        <authorList>
            <person name="Jo E."/>
        </authorList>
    </citation>
    <scope>NUCLEOTIDE SEQUENCE</scope>
    <source>
        <tissue evidence="2">Whole body</tissue>
    </source>
</reference>
<evidence type="ECO:0000256" key="1">
    <source>
        <dbReference type="SAM" id="MobiDB-lite"/>
    </source>
</evidence>
<feature type="compositionally biased region" description="Polar residues" evidence="1">
    <location>
        <begin position="410"/>
        <end position="420"/>
    </location>
</feature>
<protein>
    <submittedName>
        <fullName evidence="2">Uncharacterized protein</fullName>
    </submittedName>
</protein>
<organism evidence="2 3">
    <name type="scientific">Artemia franciscana</name>
    <name type="common">Brine shrimp</name>
    <name type="synonym">Artemia sanfranciscana</name>
    <dbReference type="NCBI Taxonomy" id="6661"/>
    <lineage>
        <taxon>Eukaryota</taxon>
        <taxon>Metazoa</taxon>
        <taxon>Ecdysozoa</taxon>
        <taxon>Arthropoda</taxon>
        <taxon>Crustacea</taxon>
        <taxon>Branchiopoda</taxon>
        <taxon>Anostraca</taxon>
        <taxon>Artemiidae</taxon>
        <taxon>Artemia</taxon>
    </lineage>
</organism>
<dbReference type="Proteomes" id="UP001187531">
    <property type="component" value="Unassembled WGS sequence"/>
</dbReference>
<evidence type="ECO:0000313" key="2">
    <source>
        <dbReference type="EMBL" id="KAK2713458.1"/>
    </source>
</evidence>
<sequence>MVVCYFVEYRIIMSNEIKPPNIDSVNKSSIPRKPFRLRQTITKISNSKAVKCQSSIQLKAGSVRDNSGVCAVADSESDKTCIFEKSKYSEELEMSGRKPSVGDRRSVESLGILSPNQMKDFSWIDDGSDPGSSRPRFRLGQELVLATWLQSPSNQQSASRVNPDRRSVESLGILTPNQIKDFSWINSTPKPIFEETPPDLLNFCTPGTKATRMSFSPKKIKIDKSMNATFRKIAQRSVASNTVVLADETEILLDNTYSLEAGVSDQKNVQCGVLECVENQLDSTYDLGLVNQDCDSLEGSAAKDLKPESITEEILNNTYGLLTTPADSARKKVQSSVVKGSVLPPSVVTSVTSLGSMDGYQGDVEGTGTQNTPVRLHPKKSKSGPSSEMETSGIFSDVELVNDDPESSKNRTVIRTAPQSDKSKLVSKTPSSRSSASSSLCSVATKISAKSPRLQNTKDIKDAANRSRKLPLPQTKVPLRKSTMPEIKPPTKV</sequence>
<keyword evidence="3" id="KW-1185">Reference proteome</keyword>
<accession>A0AA88KZN4</accession>
<comment type="caution">
    <text evidence="2">The sequence shown here is derived from an EMBL/GenBank/DDBJ whole genome shotgun (WGS) entry which is preliminary data.</text>
</comment>
<dbReference type="AlphaFoldDB" id="A0AA88KZN4"/>
<proteinExistence type="predicted"/>
<feature type="compositionally biased region" description="Basic and acidic residues" evidence="1">
    <location>
        <begin position="456"/>
        <end position="465"/>
    </location>
</feature>
<feature type="region of interest" description="Disordered" evidence="1">
    <location>
        <begin position="358"/>
        <end position="493"/>
    </location>
</feature>
<name>A0AA88KZN4_ARTSF</name>